<dbReference type="Pfam" id="PF00270">
    <property type="entry name" value="DEAD"/>
    <property type="match status" value="1"/>
</dbReference>
<keyword evidence="3" id="KW-0067">ATP-binding</keyword>
<dbReference type="KEGG" id="cvn:111116335"/>
<dbReference type="Gene3D" id="3.40.50.300">
    <property type="entry name" value="P-loop containing nucleotide triphosphate hydrolases"/>
    <property type="match status" value="2"/>
</dbReference>
<gene>
    <name evidence="11" type="primary">LOC111116335</name>
</gene>
<evidence type="ECO:0000259" key="9">
    <source>
        <dbReference type="PROSITE" id="PS51192"/>
    </source>
</evidence>
<evidence type="ECO:0000256" key="6">
    <source>
        <dbReference type="ARBA" id="ARBA00034617"/>
    </source>
</evidence>
<dbReference type="AlphaFoldDB" id="A0A8B8C8A0"/>
<dbReference type="SUPFAM" id="SSF52540">
    <property type="entry name" value="P-loop containing nucleoside triphosphate hydrolases"/>
    <property type="match status" value="1"/>
</dbReference>
<dbReference type="GO" id="GO:0005524">
    <property type="term" value="F:ATP binding"/>
    <property type="evidence" value="ECO:0007669"/>
    <property type="project" value="InterPro"/>
</dbReference>
<dbReference type="EC" id="5.6.2.4" evidence="7"/>
<comment type="similarity">
    <text evidence="1">Belongs to the helicase family. RecQ subfamily.</text>
</comment>
<evidence type="ECO:0000256" key="2">
    <source>
        <dbReference type="ARBA" id="ARBA00022741"/>
    </source>
</evidence>
<evidence type="ECO:0000256" key="7">
    <source>
        <dbReference type="ARBA" id="ARBA00034808"/>
    </source>
</evidence>
<protein>
    <recommendedName>
        <fullName evidence="7">DNA 3'-5' helicase</fullName>
        <ecNumber evidence="7">5.6.2.4</ecNumber>
    </recommendedName>
    <alternativeName>
        <fullName evidence="8">DNA 3'-5' helicase Q1</fullName>
    </alternativeName>
</protein>
<keyword evidence="2" id="KW-0547">Nucleotide-binding</keyword>
<dbReference type="Proteomes" id="UP000694844">
    <property type="component" value="Chromosome 10"/>
</dbReference>
<dbReference type="OrthoDB" id="6144333at2759"/>
<accession>A0A8B8C8A0</accession>
<dbReference type="GO" id="GO:0009378">
    <property type="term" value="F:four-way junction helicase activity"/>
    <property type="evidence" value="ECO:0007669"/>
    <property type="project" value="TreeGrafter"/>
</dbReference>
<dbReference type="GeneID" id="111116335"/>
<dbReference type="PANTHER" id="PTHR13710:SF105">
    <property type="entry name" value="ATP-DEPENDENT DNA HELICASE Q1"/>
    <property type="match status" value="1"/>
</dbReference>
<evidence type="ECO:0000256" key="3">
    <source>
        <dbReference type="ARBA" id="ARBA00022840"/>
    </source>
</evidence>
<keyword evidence="10" id="KW-1185">Reference proteome</keyword>
<evidence type="ECO:0000256" key="1">
    <source>
        <dbReference type="ARBA" id="ARBA00005446"/>
    </source>
</evidence>
<dbReference type="GO" id="GO:0005737">
    <property type="term" value="C:cytoplasm"/>
    <property type="evidence" value="ECO:0007669"/>
    <property type="project" value="TreeGrafter"/>
</dbReference>
<dbReference type="Pfam" id="PF00271">
    <property type="entry name" value="Helicase_C"/>
    <property type="match status" value="1"/>
</dbReference>
<evidence type="ECO:0000256" key="5">
    <source>
        <dbReference type="ARBA" id="ARBA00023235"/>
    </source>
</evidence>
<feature type="domain" description="Helicase ATP-binding" evidence="9">
    <location>
        <begin position="1"/>
        <end position="129"/>
    </location>
</feature>
<dbReference type="GO" id="GO:0005694">
    <property type="term" value="C:chromosome"/>
    <property type="evidence" value="ECO:0007669"/>
    <property type="project" value="TreeGrafter"/>
</dbReference>
<dbReference type="GO" id="GO:0000724">
    <property type="term" value="P:double-strand break repair via homologous recombination"/>
    <property type="evidence" value="ECO:0007669"/>
    <property type="project" value="TreeGrafter"/>
</dbReference>
<dbReference type="InterPro" id="IPR011545">
    <property type="entry name" value="DEAD/DEAH_box_helicase_dom"/>
</dbReference>
<proteinExistence type="inferred from homology"/>
<keyword evidence="5" id="KW-0413">Isomerase</keyword>
<evidence type="ECO:0000313" key="11">
    <source>
        <dbReference type="RefSeq" id="XP_022311026.1"/>
    </source>
</evidence>
<evidence type="ECO:0000313" key="10">
    <source>
        <dbReference type="Proteomes" id="UP000694844"/>
    </source>
</evidence>
<dbReference type="PANTHER" id="PTHR13710">
    <property type="entry name" value="DNA HELICASE RECQ FAMILY MEMBER"/>
    <property type="match status" value="1"/>
</dbReference>
<dbReference type="RefSeq" id="XP_022311026.1">
    <property type="nucleotide sequence ID" value="XM_022455318.1"/>
</dbReference>
<dbReference type="InterPro" id="IPR001650">
    <property type="entry name" value="Helicase_C-like"/>
</dbReference>
<dbReference type="GO" id="GO:0003677">
    <property type="term" value="F:DNA binding"/>
    <property type="evidence" value="ECO:0007669"/>
    <property type="project" value="UniProtKB-KW"/>
</dbReference>
<reference evidence="11" key="1">
    <citation type="submission" date="2025-08" db="UniProtKB">
        <authorList>
            <consortium name="RefSeq"/>
        </authorList>
    </citation>
    <scope>IDENTIFICATION</scope>
    <source>
        <tissue evidence="11">Whole sample</tissue>
    </source>
</reference>
<dbReference type="InterPro" id="IPR014001">
    <property type="entry name" value="Helicase_ATP-bd"/>
</dbReference>
<dbReference type="GO" id="GO:0043138">
    <property type="term" value="F:3'-5' DNA helicase activity"/>
    <property type="evidence" value="ECO:0007669"/>
    <property type="project" value="UniProtKB-EC"/>
</dbReference>
<dbReference type="PROSITE" id="PS51192">
    <property type="entry name" value="HELICASE_ATP_BIND_1"/>
    <property type="match status" value="1"/>
</dbReference>
<name>A0A8B8C8A0_CRAVI</name>
<organism evidence="10 11">
    <name type="scientific">Crassostrea virginica</name>
    <name type="common">Eastern oyster</name>
    <dbReference type="NCBI Taxonomy" id="6565"/>
    <lineage>
        <taxon>Eukaryota</taxon>
        <taxon>Metazoa</taxon>
        <taxon>Spiralia</taxon>
        <taxon>Lophotrochozoa</taxon>
        <taxon>Mollusca</taxon>
        <taxon>Bivalvia</taxon>
        <taxon>Autobranchia</taxon>
        <taxon>Pteriomorphia</taxon>
        <taxon>Ostreida</taxon>
        <taxon>Ostreoidea</taxon>
        <taxon>Ostreidae</taxon>
        <taxon>Crassostrea</taxon>
    </lineage>
</organism>
<sequence length="244" mass="27641">MQDQVNKLTSLGLVTAAFRGKDKETDELIEAGEVDIIYASPESLVGDSHWRSTIQRLNVTAIVVDEFHTIATWGGLEADEEGKVFRKWFRHLGEIRSLYPGASLLALSATCTKTIKRRVTDVLGLKDYEFITVSPNKTNIKYIVKNVDPQIESSMIWILDIIRQMKENFPRTIIYCNSIRDVGQIYNFLVTELSDMPKIEEVIEMYHSETSEEKKKKAIENLTNDSLLRVVVATSALGMLHATT</sequence>
<evidence type="ECO:0000256" key="4">
    <source>
        <dbReference type="ARBA" id="ARBA00023125"/>
    </source>
</evidence>
<dbReference type="InterPro" id="IPR027417">
    <property type="entry name" value="P-loop_NTPase"/>
</dbReference>
<evidence type="ECO:0000256" key="8">
    <source>
        <dbReference type="ARBA" id="ARBA00044566"/>
    </source>
</evidence>
<comment type="catalytic activity">
    <reaction evidence="6">
        <text>Couples ATP hydrolysis with the unwinding of duplex DNA by translocating in the 3'-5' direction.</text>
        <dbReference type="EC" id="5.6.2.4"/>
    </reaction>
</comment>
<keyword evidence="4" id="KW-0238">DNA-binding</keyword>